<keyword evidence="5 7" id="KW-0472">Membrane</keyword>
<reference evidence="8 9" key="1">
    <citation type="journal article" date="2018" name="Int. J. Syst. Evol. Microbiol.">
        <title>Micromonospora globbae sp. nov., an endophytic actinomycete isolated from roots of Globba winitii C. H. Wright.</title>
        <authorList>
            <person name="Kuncharoen N."/>
            <person name="Pittayakhajonwut P."/>
            <person name="Tanasupawat S."/>
        </authorList>
    </citation>
    <scope>NUCLEOTIDE SEQUENCE [LARGE SCALE GENOMIC DNA]</scope>
    <source>
        <strain evidence="8 9">WPS1-2</strain>
    </source>
</reference>
<dbReference type="InterPro" id="IPR036259">
    <property type="entry name" value="MFS_trans_sf"/>
</dbReference>
<evidence type="ECO:0000256" key="1">
    <source>
        <dbReference type="ARBA" id="ARBA00004141"/>
    </source>
</evidence>
<dbReference type="InterPro" id="IPR004752">
    <property type="entry name" value="AmpG_permease/AT-1"/>
</dbReference>
<evidence type="ECO:0000256" key="7">
    <source>
        <dbReference type="SAM" id="Phobius"/>
    </source>
</evidence>
<feature type="transmembrane region" description="Helical" evidence="7">
    <location>
        <begin position="71"/>
        <end position="90"/>
    </location>
</feature>
<dbReference type="GO" id="GO:0016020">
    <property type="term" value="C:membrane"/>
    <property type="evidence" value="ECO:0007669"/>
    <property type="project" value="UniProtKB-SubCell"/>
</dbReference>
<feature type="transmembrane region" description="Helical" evidence="7">
    <location>
        <begin position="42"/>
        <end position="59"/>
    </location>
</feature>
<keyword evidence="4 7" id="KW-1133">Transmembrane helix</keyword>
<evidence type="ECO:0000256" key="6">
    <source>
        <dbReference type="SAM" id="MobiDB-lite"/>
    </source>
</evidence>
<feature type="transmembrane region" description="Helical" evidence="7">
    <location>
        <begin position="246"/>
        <end position="268"/>
    </location>
</feature>
<dbReference type="PANTHER" id="PTHR12778">
    <property type="entry name" value="SOLUTE CARRIER FAMILY 33 ACETYL-COA TRANSPORTER -RELATED"/>
    <property type="match status" value="1"/>
</dbReference>
<organism evidence="8 9">
    <name type="scientific">Micromonospora globbae</name>
    <dbReference type="NCBI Taxonomy" id="1894969"/>
    <lineage>
        <taxon>Bacteria</taxon>
        <taxon>Bacillati</taxon>
        <taxon>Actinomycetota</taxon>
        <taxon>Actinomycetes</taxon>
        <taxon>Micromonosporales</taxon>
        <taxon>Micromonosporaceae</taxon>
        <taxon>Micromonospora</taxon>
    </lineage>
</organism>
<evidence type="ECO:0000313" key="8">
    <source>
        <dbReference type="EMBL" id="RKF26451.1"/>
    </source>
</evidence>
<name>A0A420F0H1_9ACTN</name>
<dbReference type="OrthoDB" id="9787815at2"/>
<dbReference type="Proteomes" id="UP000285744">
    <property type="component" value="Unassembled WGS sequence"/>
</dbReference>
<feature type="transmembrane region" description="Helical" evidence="7">
    <location>
        <begin position="165"/>
        <end position="185"/>
    </location>
</feature>
<dbReference type="GO" id="GO:0022857">
    <property type="term" value="F:transmembrane transporter activity"/>
    <property type="evidence" value="ECO:0007669"/>
    <property type="project" value="InterPro"/>
</dbReference>
<feature type="transmembrane region" description="Helical" evidence="7">
    <location>
        <begin position="102"/>
        <end position="129"/>
    </location>
</feature>
<evidence type="ECO:0000256" key="3">
    <source>
        <dbReference type="ARBA" id="ARBA00022692"/>
    </source>
</evidence>
<dbReference type="AlphaFoldDB" id="A0A420F0H1"/>
<feature type="transmembrane region" description="Helical" evidence="7">
    <location>
        <begin position="370"/>
        <end position="390"/>
    </location>
</feature>
<feature type="transmembrane region" description="Helical" evidence="7">
    <location>
        <begin position="12"/>
        <end position="30"/>
    </location>
</feature>
<evidence type="ECO:0000313" key="9">
    <source>
        <dbReference type="Proteomes" id="UP000285744"/>
    </source>
</evidence>
<evidence type="ECO:0000256" key="2">
    <source>
        <dbReference type="ARBA" id="ARBA00022448"/>
    </source>
</evidence>
<sequence>MTSRLGTLTTLYVTQYLGIGFITVGLTAILRDGGTSLDTLALLQVVGLVWPIKFLWAPILDRYGSRRHGHYRSWLVVLQSALVLALLALLPFSRPAAQLGPVIALCTAYVLFSATQDIAVDAVAVRLLSDSARGLGNGIQVAASYLGNLLGGGACVLVYDRFGWAPAIGLLAALTATGLVVAWRFREPPRTDRIAGVGTAYRALLSVFGQPGCRQWTFGVVPLVYVGAGMAYALVTPALVDAGWSLGRIGVVTGVVTSAPAIVAGLLAGAGIARYGRGGVLVAGGVGLALSTVLLLPLMRGHAPLAGTVAALCCFLAAYTVANVVLYTVNMDYSRAGTGGTDFTVLSSFGLVCSFGASAVGLAAAERFGYPAVAVTSVLLVAAGVVLGLAHQRRYRRPHPPRADRSDERSASGDVAVPA</sequence>
<feature type="transmembrane region" description="Helical" evidence="7">
    <location>
        <begin position="305"/>
        <end position="329"/>
    </location>
</feature>
<comment type="caution">
    <text evidence="8">The sequence shown here is derived from an EMBL/GenBank/DDBJ whole genome shotgun (WGS) entry which is preliminary data.</text>
</comment>
<dbReference type="Pfam" id="PF07690">
    <property type="entry name" value="MFS_1"/>
    <property type="match status" value="1"/>
</dbReference>
<feature type="transmembrane region" description="Helical" evidence="7">
    <location>
        <begin position="280"/>
        <end position="299"/>
    </location>
</feature>
<feature type="transmembrane region" description="Helical" evidence="7">
    <location>
        <begin position="216"/>
        <end position="240"/>
    </location>
</feature>
<keyword evidence="2" id="KW-0813">Transport</keyword>
<comment type="subcellular location">
    <subcellularLocation>
        <location evidence="1">Membrane</location>
        <topology evidence="1">Multi-pass membrane protein</topology>
    </subcellularLocation>
</comment>
<dbReference type="SUPFAM" id="SSF103473">
    <property type="entry name" value="MFS general substrate transporter"/>
    <property type="match status" value="1"/>
</dbReference>
<dbReference type="RefSeq" id="WP_120329247.1">
    <property type="nucleotide sequence ID" value="NZ_RAQQ01000010.1"/>
</dbReference>
<accession>A0A420F0H1</accession>
<dbReference type="EMBL" id="RAQQ01000010">
    <property type="protein sequence ID" value="RKF26451.1"/>
    <property type="molecule type" value="Genomic_DNA"/>
</dbReference>
<dbReference type="InterPro" id="IPR011701">
    <property type="entry name" value="MFS"/>
</dbReference>
<feature type="transmembrane region" description="Helical" evidence="7">
    <location>
        <begin position="141"/>
        <end position="159"/>
    </location>
</feature>
<evidence type="ECO:0000256" key="4">
    <source>
        <dbReference type="ARBA" id="ARBA00022989"/>
    </source>
</evidence>
<gene>
    <name evidence="8" type="ORF">D7I43_15730</name>
</gene>
<keyword evidence="3 7" id="KW-0812">Transmembrane</keyword>
<protein>
    <submittedName>
        <fullName evidence="8">MFS transporter</fullName>
    </submittedName>
</protein>
<feature type="compositionally biased region" description="Basic and acidic residues" evidence="6">
    <location>
        <begin position="401"/>
        <end position="411"/>
    </location>
</feature>
<feature type="transmembrane region" description="Helical" evidence="7">
    <location>
        <begin position="341"/>
        <end position="364"/>
    </location>
</feature>
<dbReference type="PANTHER" id="PTHR12778:SF10">
    <property type="entry name" value="MAJOR FACILITATOR SUPERFAMILY DOMAIN-CONTAINING PROTEIN 3"/>
    <property type="match status" value="1"/>
</dbReference>
<evidence type="ECO:0000256" key="5">
    <source>
        <dbReference type="ARBA" id="ARBA00023136"/>
    </source>
</evidence>
<feature type="region of interest" description="Disordered" evidence="6">
    <location>
        <begin position="396"/>
        <end position="419"/>
    </location>
</feature>
<proteinExistence type="predicted"/>
<dbReference type="Gene3D" id="1.20.1250.20">
    <property type="entry name" value="MFS general substrate transporter like domains"/>
    <property type="match status" value="1"/>
</dbReference>